<evidence type="ECO:0000313" key="2">
    <source>
        <dbReference type="EMBL" id="VDO83009.1"/>
    </source>
</evidence>
<feature type="region of interest" description="Disordered" evidence="1">
    <location>
        <begin position="1"/>
        <end position="76"/>
    </location>
</feature>
<reference evidence="2 3" key="2">
    <citation type="submission" date="2018-11" db="EMBL/GenBank/DDBJ databases">
        <authorList>
            <consortium name="Pathogen Informatics"/>
        </authorList>
    </citation>
    <scope>NUCLEOTIDE SEQUENCE [LARGE SCALE GENOMIC DNA]</scope>
</reference>
<evidence type="ECO:0000313" key="3">
    <source>
        <dbReference type="Proteomes" id="UP000267606"/>
    </source>
</evidence>
<keyword evidence="3" id="KW-1185">Reference proteome</keyword>
<reference evidence="4" key="1">
    <citation type="submission" date="2016-06" db="UniProtKB">
        <authorList>
            <consortium name="WormBaseParasite"/>
        </authorList>
    </citation>
    <scope>IDENTIFICATION</scope>
</reference>
<accession>A0A183HXL8</accession>
<feature type="compositionally biased region" description="Low complexity" evidence="1">
    <location>
        <begin position="15"/>
        <end position="29"/>
    </location>
</feature>
<evidence type="ECO:0000313" key="4">
    <source>
        <dbReference type="WBParaSite" id="OFLC_0001223101-mRNA-1"/>
    </source>
</evidence>
<dbReference type="AlphaFoldDB" id="A0A183HXL8"/>
<proteinExistence type="predicted"/>
<dbReference type="Proteomes" id="UP000267606">
    <property type="component" value="Unassembled WGS sequence"/>
</dbReference>
<evidence type="ECO:0000256" key="1">
    <source>
        <dbReference type="SAM" id="MobiDB-lite"/>
    </source>
</evidence>
<dbReference type="EMBL" id="UZAJ01018728">
    <property type="protein sequence ID" value="VDO83009.1"/>
    <property type="molecule type" value="Genomic_DNA"/>
</dbReference>
<name>A0A183HXL8_9BILA</name>
<feature type="compositionally biased region" description="Polar residues" evidence="1">
    <location>
        <begin position="61"/>
        <end position="70"/>
    </location>
</feature>
<protein>
    <submittedName>
        <fullName evidence="4">WH2 domain-containing protein</fullName>
    </submittedName>
</protein>
<dbReference type="STRING" id="387005.A0A183HXL8"/>
<gene>
    <name evidence="2" type="ORF">OFLC_LOCUS12229</name>
</gene>
<dbReference type="WBParaSite" id="OFLC_0001223101-mRNA-1">
    <property type="protein sequence ID" value="OFLC_0001223101-mRNA-1"/>
    <property type="gene ID" value="OFLC_0001223101"/>
</dbReference>
<organism evidence="4">
    <name type="scientific">Onchocerca flexuosa</name>
    <dbReference type="NCBI Taxonomy" id="387005"/>
    <lineage>
        <taxon>Eukaryota</taxon>
        <taxon>Metazoa</taxon>
        <taxon>Ecdysozoa</taxon>
        <taxon>Nematoda</taxon>
        <taxon>Chromadorea</taxon>
        <taxon>Rhabditida</taxon>
        <taxon>Spirurina</taxon>
        <taxon>Spiruromorpha</taxon>
        <taxon>Filarioidea</taxon>
        <taxon>Onchocercidae</taxon>
        <taxon>Onchocerca</taxon>
    </lineage>
</organism>
<sequence>MTVGDINISKRESQDSPSSEKSSIDEGSSGMEQESDKGAKKRKAGLKLNQIAARLQEKNSPENPSTSDNISDSKYEDLLLSRMKENPVSEMSGTSL</sequence>